<reference evidence="7" key="1">
    <citation type="submission" date="2023-03" db="EMBL/GenBank/DDBJ databases">
        <title>Emydomyces testavorans Genome Sequence.</title>
        <authorList>
            <person name="Hoyer L."/>
        </authorList>
    </citation>
    <scope>NUCLEOTIDE SEQUENCE</scope>
    <source>
        <strain evidence="7">16-2883</strain>
    </source>
</reference>
<dbReference type="Pfam" id="PF24527">
    <property type="entry name" value="Ig-like_Pom152_9"/>
    <property type="match status" value="1"/>
</dbReference>
<dbReference type="Pfam" id="PF23664">
    <property type="entry name" value="Ig_Pom152"/>
    <property type="match status" value="2"/>
</dbReference>
<sequence>MTDTPRLRSTFPQTPRTPQTPSRKNKQPDSVFSKPDGAKPEGGFVKKVPPVHSEDNANAPLIPFDIIDAPSQRLYVVAFYVSLNAWRLYEYLESSDDLDLTWLFLKWVSIDALFLFGLPVLRIPWMEWAFSTSLAVFLLHAVANVFLMFRIPIPFDAWVAALVKVAYDRELSISERRVKPADILHNSSLILGKQIIHILPEGSAVLNPERAPFCLDELHPTANLPIRINQTTPTAIELLRLDLDSGQNETIKISQKLVKQMQRHADKNPGKSDPLRPHDLMYPVKKTGIYQLQRVVDDSDLEVHRKSHDAVVVTCPKANFRESPVHKCRGELSNLTLEIEGIAPLKIKYSRMLNDVDHGVSYQSIQPESLVSQSDPYRPEIVWTRSHKLDIPLNESLSATGEWTYSIDEVQDSYGNIVNFTELHSGDPDLAKHSLHSRRFFVHEPPRVSLTGCNAQNFLKAAKGDSIELPVHFHSLGPVQAVDGPLTLVYSFSRRPRQDDQSASPELHEITLRNANDKPWIKEPGWYEITSISSKFCAGDVLEPSLCYLHNPPEPQLSIRKEYIYDKCANHSVGLSIDLDLIGTPPFKIRYSIEHSKGVQTRIQSVDSLRGHLDLSPTEAGHYRYQFLDISDHVYESQSLKDMVPILEQNVKPPASAHFVGPVTSRKSCFGEPVAVDIMFLGEPPWELQYELIHNGKRTKHDFTSEAEVATLTIEKLLEGGEYILGLVSVTDKSNCRRSLKDEVKIEVRPKRPSVSFGQVDKQRAILALEDRKVDLPLRLEGEAPWRVKYQNSDKIHPTPVEKVLWSENSLIQVQQPGRYELLDVSDATCPGSVDEAAKLFVVSWIPRPTIVAVDGIPRGKKTLFEKGEVCEGDEDSLDIKLEGRPPYSLRYEQQYRANSGATSSSPKTLTAALNSALIRMETSKAGEYSYKFTDIGDNLYNIEREKTTKFTITQRVNPRPSARFQSPNRMYGFCKEEGDGDETIPIILDGMPPFALEIGIKHHSNLKPDVLSIPNINSHLYNLPVPRRYLGLGQHLITLRKVRDARGCLRTTEYDGSSVRVAISDVPTIIPLESKVDYCVGERLSFSLSGHAPFDVYYTFDGVQRKAAAQTTSFRRIAEKPGRFTITAVSDGASGRCKAHKTITKIIHEMPSVRMSRGRVSVVDIHEGGEAEILFEFWGTPPFEFT</sequence>
<feature type="domain" description="Nucleoporin POM152 N-terminal transmembrane" evidence="3">
    <location>
        <begin position="68"/>
        <end position="152"/>
    </location>
</feature>
<dbReference type="GO" id="GO:0017056">
    <property type="term" value="F:structural constituent of nuclear pore"/>
    <property type="evidence" value="ECO:0007669"/>
    <property type="project" value="InterPro"/>
</dbReference>
<dbReference type="InterPro" id="IPR056542">
    <property type="entry name" value="Ig-like_POM152_1st"/>
</dbReference>
<protein>
    <recommendedName>
        <fullName evidence="9">Nucleoporin Pom152</fullName>
    </recommendedName>
</protein>
<dbReference type="InterPro" id="IPR056540">
    <property type="entry name" value="TMD_POM152"/>
</dbReference>
<feature type="domain" description="Nucleoporin POM152 Ig-like" evidence="4">
    <location>
        <begin position="446"/>
        <end position="547"/>
    </location>
</feature>
<feature type="domain" description="Nucleoporin POM152 immunoglobulin-like" evidence="2">
    <location>
        <begin position="551"/>
        <end position="653"/>
    </location>
</feature>
<evidence type="ECO:0000259" key="2">
    <source>
        <dbReference type="Pfam" id="PF23664"/>
    </source>
</evidence>
<dbReference type="Pfam" id="PF24519">
    <property type="entry name" value="Ig-like_Pom152_1"/>
    <property type="match status" value="1"/>
</dbReference>
<evidence type="ECO:0000256" key="1">
    <source>
        <dbReference type="SAM" id="MobiDB-lite"/>
    </source>
</evidence>
<dbReference type="InterPro" id="IPR056544">
    <property type="entry name" value="Ig_POM152"/>
</dbReference>
<dbReference type="Proteomes" id="UP001219355">
    <property type="component" value="Chromosome 4"/>
</dbReference>
<gene>
    <name evidence="7" type="ORF">PRK78_005856</name>
</gene>
<feature type="region of interest" description="Disordered" evidence="1">
    <location>
        <begin position="1"/>
        <end position="51"/>
    </location>
</feature>
<dbReference type="InterPro" id="IPR056541">
    <property type="entry name" value="Ig-like_POM152"/>
</dbReference>
<dbReference type="AlphaFoldDB" id="A0AAF0IL47"/>
<evidence type="ECO:0000259" key="3">
    <source>
        <dbReference type="Pfam" id="PF24097"/>
    </source>
</evidence>
<evidence type="ECO:0000259" key="5">
    <source>
        <dbReference type="Pfam" id="PF24519"/>
    </source>
</evidence>
<dbReference type="InterPro" id="IPR056543">
    <property type="entry name" value="Ig-like_POM152_9th"/>
</dbReference>
<feature type="compositionally biased region" description="Low complexity" evidence="1">
    <location>
        <begin position="8"/>
        <end position="22"/>
    </location>
</feature>
<dbReference type="EMBL" id="CP120630">
    <property type="protein sequence ID" value="WEW60371.1"/>
    <property type="molecule type" value="Genomic_DNA"/>
</dbReference>
<evidence type="ECO:0000313" key="7">
    <source>
        <dbReference type="EMBL" id="WEW60371.1"/>
    </source>
</evidence>
<feature type="domain" description="Nucleoporin POM152 ninth Ig-like" evidence="6">
    <location>
        <begin position="1068"/>
        <end position="1147"/>
    </location>
</feature>
<accession>A0AAF0IL47</accession>
<evidence type="ECO:0000259" key="6">
    <source>
        <dbReference type="Pfam" id="PF24527"/>
    </source>
</evidence>
<keyword evidence="8" id="KW-1185">Reference proteome</keyword>
<feature type="domain" description="Nucleoporin POM152 first Ig-like" evidence="5">
    <location>
        <begin position="203"/>
        <end position="312"/>
    </location>
</feature>
<dbReference type="PANTHER" id="PTHR28206">
    <property type="entry name" value="NUCLEOPORIN POM152"/>
    <property type="match status" value="1"/>
</dbReference>
<evidence type="ECO:0000259" key="4">
    <source>
        <dbReference type="Pfam" id="PF24312"/>
    </source>
</evidence>
<evidence type="ECO:0008006" key="9">
    <source>
        <dbReference type="Google" id="ProtNLM"/>
    </source>
</evidence>
<feature type="domain" description="Nucleoporin POM152 immunoglobulin-like" evidence="2">
    <location>
        <begin position="870"/>
        <end position="959"/>
    </location>
</feature>
<dbReference type="Pfam" id="PF24312">
    <property type="entry name" value="Ig-like_POM152"/>
    <property type="match status" value="2"/>
</dbReference>
<evidence type="ECO:0000313" key="8">
    <source>
        <dbReference type="Proteomes" id="UP001219355"/>
    </source>
</evidence>
<organism evidence="7 8">
    <name type="scientific">Emydomyces testavorans</name>
    <dbReference type="NCBI Taxonomy" id="2070801"/>
    <lineage>
        <taxon>Eukaryota</taxon>
        <taxon>Fungi</taxon>
        <taxon>Dikarya</taxon>
        <taxon>Ascomycota</taxon>
        <taxon>Pezizomycotina</taxon>
        <taxon>Eurotiomycetes</taxon>
        <taxon>Eurotiomycetidae</taxon>
        <taxon>Onygenales</taxon>
        <taxon>Nannizziopsiaceae</taxon>
        <taxon>Emydomyces</taxon>
    </lineage>
</organism>
<dbReference type="GO" id="GO:0070762">
    <property type="term" value="C:nuclear pore transmembrane ring"/>
    <property type="evidence" value="ECO:0007669"/>
    <property type="project" value="TreeGrafter"/>
</dbReference>
<feature type="domain" description="Nucleoporin POM152 Ig-like" evidence="4">
    <location>
        <begin position="752"/>
        <end position="838"/>
    </location>
</feature>
<dbReference type="Pfam" id="PF24097">
    <property type="entry name" value="TMD_POM152"/>
    <property type="match status" value="1"/>
</dbReference>
<dbReference type="InterPro" id="IPR037701">
    <property type="entry name" value="Pom152"/>
</dbReference>
<name>A0AAF0IL47_9EURO</name>
<dbReference type="GO" id="GO:0006606">
    <property type="term" value="P:protein import into nucleus"/>
    <property type="evidence" value="ECO:0007669"/>
    <property type="project" value="TreeGrafter"/>
</dbReference>
<dbReference type="GO" id="GO:0006999">
    <property type="term" value="P:nuclear pore organization"/>
    <property type="evidence" value="ECO:0007669"/>
    <property type="project" value="TreeGrafter"/>
</dbReference>
<proteinExistence type="predicted"/>
<dbReference type="PANTHER" id="PTHR28206:SF1">
    <property type="entry name" value="NUCLEOPORIN POM152"/>
    <property type="match status" value="1"/>
</dbReference>